<keyword evidence="3" id="KW-1185">Reference proteome</keyword>
<sequence length="77" mass="8819">MSSSDKRGLNNLKNKSYLRGTLKELAKQSEDERVDKILNRIDKNLTPKNPQRPKEPNTRNWTRVHATPMTGSTTPKS</sequence>
<comment type="caution">
    <text evidence="2">The sequence shown here is derived from an EMBL/GenBank/DDBJ whole genome shotgun (WGS) entry which is preliminary data.</text>
</comment>
<dbReference type="AlphaFoldDB" id="A0A9N9HEC0"/>
<evidence type="ECO:0000313" key="2">
    <source>
        <dbReference type="EMBL" id="CAG8673908.1"/>
    </source>
</evidence>
<name>A0A9N9HEC0_9GLOM</name>
<organism evidence="2 3">
    <name type="scientific">Acaulospora morrowiae</name>
    <dbReference type="NCBI Taxonomy" id="94023"/>
    <lineage>
        <taxon>Eukaryota</taxon>
        <taxon>Fungi</taxon>
        <taxon>Fungi incertae sedis</taxon>
        <taxon>Mucoromycota</taxon>
        <taxon>Glomeromycotina</taxon>
        <taxon>Glomeromycetes</taxon>
        <taxon>Diversisporales</taxon>
        <taxon>Acaulosporaceae</taxon>
        <taxon>Acaulospora</taxon>
    </lineage>
</organism>
<reference evidence="2" key="1">
    <citation type="submission" date="2021-06" db="EMBL/GenBank/DDBJ databases">
        <authorList>
            <person name="Kallberg Y."/>
            <person name="Tangrot J."/>
            <person name="Rosling A."/>
        </authorList>
    </citation>
    <scope>NUCLEOTIDE SEQUENCE</scope>
    <source>
        <strain evidence="2">CL551</strain>
    </source>
</reference>
<dbReference type="Proteomes" id="UP000789342">
    <property type="component" value="Unassembled WGS sequence"/>
</dbReference>
<dbReference type="OrthoDB" id="10579960at2759"/>
<gene>
    <name evidence="2" type="ORF">AMORRO_LOCUS10937</name>
</gene>
<dbReference type="EMBL" id="CAJVPV010012973">
    <property type="protein sequence ID" value="CAG8673908.1"/>
    <property type="molecule type" value="Genomic_DNA"/>
</dbReference>
<evidence type="ECO:0000256" key="1">
    <source>
        <dbReference type="SAM" id="MobiDB-lite"/>
    </source>
</evidence>
<accession>A0A9N9HEC0</accession>
<evidence type="ECO:0000313" key="3">
    <source>
        <dbReference type="Proteomes" id="UP000789342"/>
    </source>
</evidence>
<feature type="compositionally biased region" description="Basic and acidic residues" evidence="1">
    <location>
        <begin position="28"/>
        <end position="45"/>
    </location>
</feature>
<proteinExistence type="predicted"/>
<feature type="region of interest" description="Disordered" evidence="1">
    <location>
        <begin position="28"/>
        <end position="77"/>
    </location>
</feature>
<protein>
    <submittedName>
        <fullName evidence="2">14921_t:CDS:1</fullName>
    </submittedName>
</protein>